<evidence type="ECO:0000259" key="7">
    <source>
        <dbReference type="PROSITE" id="PS50850"/>
    </source>
</evidence>
<dbReference type="AlphaFoldDB" id="A0A5N5QVP3"/>
<keyword evidence="2" id="KW-0813">Transport</keyword>
<evidence type="ECO:0000256" key="2">
    <source>
        <dbReference type="ARBA" id="ARBA00022448"/>
    </source>
</evidence>
<sequence length="527" mass="56922">MISDRQEQSGLLSAEHDEDSYLESARGSPAQSFNGELASLGRVAYPYKITAILVFAQAMAISTFQVIFPFINQMIVELGIAKDSDSAGYYSGLFESGVALSGFLTTIPCSYASDTFGRKPVLIVGMMGTMISLFFFGTGTTFFGLFVSRCIGGGFGPTWAWAASLTILGETTDPSTCGTAYSALNIGYSVGSMIGPAIGGYLAHPADRFTIFQGELWKNYPFALPCFAGVVLSAIATFVIIFWLPETLPSKGDWARKRDRQLSLSMRASVYSTISAPGREGPINNPAGIISLARERHTRVATDDSEYQTAAESLLSPKQSVSALSVLTSTTIPVLISSFNIAFLASMSLAFMSRATPPLTILSQRLGLLYTHFGHLLLLAKGDLERQSHQLVSIWPFVGQQFFRGATVSSVINDMVHNPSNPQIVNLVAPSEDALARIIGVSSICTLLGGTVGPVLGTTLFQWSISLEFAGGNLIWILMFITSSLATIHTFTLRELDHHTHMHTQLEEPVTLHSLESPVGSPRDWPE</sequence>
<dbReference type="GO" id="GO:0022857">
    <property type="term" value="F:transmembrane transporter activity"/>
    <property type="evidence" value="ECO:0007669"/>
    <property type="project" value="InterPro"/>
</dbReference>
<evidence type="ECO:0000256" key="6">
    <source>
        <dbReference type="SAM" id="Phobius"/>
    </source>
</evidence>
<dbReference type="SUPFAM" id="SSF103473">
    <property type="entry name" value="MFS general substrate transporter"/>
    <property type="match status" value="1"/>
</dbReference>
<dbReference type="PROSITE" id="PS50850">
    <property type="entry name" value="MFS"/>
    <property type="match status" value="1"/>
</dbReference>
<feature type="transmembrane region" description="Helical" evidence="6">
    <location>
        <begin position="49"/>
        <end position="68"/>
    </location>
</feature>
<dbReference type="EMBL" id="SSOP01000006">
    <property type="protein sequence ID" value="KAB5595748.1"/>
    <property type="molecule type" value="Genomic_DNA"/>
</dbReference>
<dbReference type="GO" id="GO:0016020">
    <property type="term" value="C:membrane"/>
    <property type="evidence" value="ECO:0007669"/>
    <property type="project" value="UniProtKB-SubCell"/>
</dbReference>
<dbReference type="InterPro" id="IPR011701">
    <property type="entry name" value="MFS"/>
</dbReference>
<gene>
    <name evidence="8" type="ORF">CTheo_761</name>
</gene>
<dbReference type="OrthoDB" id="419616at2759"/>
<feature type="transmembrane region" description="Helical" evidence="6">
    <location>
        <begin position="121"/>
        <end position="147"/>
    </location>
</feature>
<accession>A0A5N5QVP3</accession>
<dbReference type="InterPro" id="IPR036259">
    <property type="entry name" value="MFS_trans_sf"/>
</dbReference>
<dbReference type="Proteomes" id="UP000383932">
    <property type="component" value="Unassembled WGS sequence"/>
</dbReference>
<feature type="transmembrane region" description="Helical" evidence="6">
    <location>
        <begin position="222"/>
        <end position="244"/>
    </location>
</feature>
<feature type="transmembrane region" description="Helical" evidence="6">
    <location>
        <begin position="180"/>
        <end position="202"/>
    </location>
</feature>
<protein>
    <submittedName>
        <fullName evidence="8">Inorganic phosphate transporter C8E4,01c</fullName>
    </submittedName>
</protein>
<feature type="domain" description="Major facilitator superfamily (MFS) profile" evidence="7">
    <location>
        <begin position="49"/>
        <end position="498"/>
    </location>
</feature>
<evidence type="ECO:0000256" key="5">
    <source>
        <dbReference type="ARBA" id="ARBA00023136"/>
    </source>
</evidence>
<dbReference type="Pfam" id="PF07690">
    <property type="entry name" value="MFS_1"/>
    <property type="match status" value="1"/>
</dbReference>
<comment type="subcellular location">
    <subcellularLocation>
        <location evidence="1">Membrane</location>
        <topology evidence="1">Multi-pass membrane protein</topology>
    </subcellularLocation>
</comment>
<evidence type="ECO:0000256" key="3">
    <source>
        <dbReference type="ARBA" id="ARBA00022692"/>
    </source>
</evidence>
<keyword evidence="9" id="KW-1185">Reference proteome</keyword>
<proteinExistence type="predicted"/>
<dbReference type="PANTHER" id="PTHR23504:SF15">
    <property type="entry name" value="MAJOR FACILITATOR SUPERFAMILY (MFS) PROFILE DOMAIN-CONTAINING PROTEIN"/>
    <property type="match status" value="1"/>
</dbReference>
<organism evidence="8 9">
    <name type="scientific">Ceratobasidium theobromae</name>
    <dbReference type="NCBI Taxonomy" id="1582974"/>
    <lineage>
        <taxon>Eukaryota</taxon>
        <taxon>Fungi</taxon>
        <taxon>Dikarya</taxon>
        <taxon>Basidiomycota</taxon>
        <taxon>Agaricomycotina</taxon>
        <taxon>Agaricomycetes</taxon>
        <taxon>Cantharellales</taxon>
        <taxon>Ceratobasidiaceae</taxon>
        <taxon>Ceratobasidium</taxon>
    </lineage>
</organism>
<reference evidence="8 9" key="1">
    <citation type="journal article" date="2019" name="Fungal Biol. Biotechnol.">
        <title>Draft genome sequence of fastidious pathogen Ceratobasidium theobromae, which causes vascular-streak dieback in Theobroma cacao.</title>
        <authorList>
            <person name="Ali S.S."/>
            <person name="Asman A."/>
            <person name="Shao J."/>
            <person name="Firmansyah A.P."/>
            <person name="Susilo A.W."/>
            <person name="Rosmana A."/>
            <person name="McMahon P."/>
            <person name="Junaid M."/>
            <person name="Guest D."/>
            <person name="Kheng T.Y."/>
            <person name="Meinhardt L.W."/>
            <person name="Bailey B.A."/>
        </authorList>
    </citation>
    <scope>NUCLEOTIDE SEQUENCE [LARGE SCALE GENOMIC DNA]</scope>
    <source>
        <strain evidence="8 9">CT2</strain>
    </source>
</reference>
<keyword evidence="3 6" id="KW-0812">Transmembrane</keyword>
<evidence type="ECO:0000256" key="1">
    <source>
        <dbReference type="ARBA" id="ARBA00004141"/>
    </source>
</evidence>
<evidence type="ECO:0000313" key="9">
    <source>
        <dbReference type="Proteomes" id="UP000383932"/>
    </source>
</evidence>
<keyword evidence="4 6" id="KW-1133">Transmembrane helix</keyword>
<dbReference type="Gene3D" id="1.20.1250.20">
    <property type="entry name" value="MFS general substrate transporter like domains"/>
    <property type="match status" value="1"/>
</dbReference>
<feature type="transmembrane region" description="Helical" evidence="6">
    <location>
        <begin position="323"/>
        <end position="345"/>
    </location>
</feature>
<feature type="transmembrane region" description="Helical" evidence="6">
    <location>
        <begin position="88"/>
        <end position="109"/>
    </location>
</feature>
<evidence type="ECO:0000313" key="8">
    <source>
        <dbReference type="EMBL" id="KAB5595748.1"/>
    </source>
</evidence>
<dbReference type="InterPro" id="IPR020846">
    <property type="entry name" value="MFS_dom"/>
</dbReference>
<feature type="transmembrane region" description="Helical" evidence="6">
    <location>
        <begin position="473"/>
        <end position="493"/>
    </location>
</feature>
<comment type="caution">
    <text evidence="8">The sequence shown here is derived from an EMBL/GenBank/DDBJ whole genome shotgun (WGS) entry which is preliminary data.</text>
</comment>
<feature type="transmembrane region" description="Helical" evidence="6">
    <location>
        <begin position="438"/>
        <end position="461"/>
    </location>
</feature>
<keyword evidence="5 6" id="KW-0472">Membrane</keyword>
<name>A0A5N5QVP3_9AGAM</name>
<evidence type="ECO:0000256" key="4">
    <source>
        <dbReference type="ARBA" id="ARBA00022989"/>
    </source>
</evidence>
<dbReference type="PANTHER" id="PTHR23504">
    <property type="entry name" value="MAJOR FACILITATOR SUPERFAMILY DOMAIN-CONTAINING PROTEIN 10"/>
    <property type="match status" value="1"/>
</dbReference>